<dbReference type="Gene3D" id="1.10.3720.10">
    <property type="entry name" value="MetI-like"/>
    <property type="match status" value="1"/>
</dbReference>
<evidence type="ECO:0000256" key="3">
    <source>
        <dbReference type="ARBA" id="ARBA00022475"/>
    </source>
</evidence>
<comment type="caution">
    <text evidence="9">The sequence shown here is derived from an EMBL/GenBank/DDBJ whole genome shotgun (WGS) entry which is preliminary data.</text>
</comment>
<comment type="subcellular location">
    <subcellularLocation>
        <location evidence="1">Cell membrane</location>
        <topology evidence="1">Multi-pass membrane protein</topology>
    </subcellularLocation>
</comment>
<evidence type="ECO:0000256" key="5">
    <source>
        <dbReference type="ARBA" id="ARBA00022989"/>
    </source>
</evidence>
<dbReference type="PROSITE" id="PS50928">
    <property type="entry name" value="ABC_TM1"/>
    <property type="match status" value="1"/>
</dbReference>
<dbReference type="GO" id="GO:0005886">
    <property type="term" value="C:plasma membrane"/>
    <property type="evidence" value="ECO:0007669"/>
    <property type="project" value="UniProtKB-SubCell"/>
</dbReference>
<organism evidence="9">
    <name type="scientific">marine sediment metagenome</name>
    <dbReference type="NCBI Taxonomy" id="412755"/>
    <lineage>
        <taxon>unclassified sequences</taxon>
        <taxon>metagenomes</taxon>
        <taxon>ecological metagenomes</taxon>
    </lineage>
</organism>
<feature type="transmembrane region" description="Helical" evidence="7">
    <location>
        <begin position="203"/>
        <end position="222"/>
    </location>
</feature>
<gene>
    <name evidence="9" type="ORF">S01H1_12399</name>
</gene>
<keyword evidence="6 7" id="KW-0472">Membrane</keyword>
<evidence type="ECO:0000256" key="4">
    <source>
        <dbReference type="ARBA" id="ARBA00022692"/>
    </source>
</evidence>
<feature type="domain" description="ABC transmembrane type-1" evidence="8">
    <location>
        <begin position="62"/>
        <end position="249"/>
    </location>
</feature>
<evidence type="ECO:0000256" key="2">
    <source>
        <dbReference type="ARBA" id="ARBA00022448"/>
    </source>
</evidence>
<evidence type="ECO:0000259" key="8">
    <source>
        <dbReference type="PROSITE" id="PS50928"/>
    </source>
</evidence>
<proteinExistence type="predicted"/>
<evidence type="ECO:0000256" key="7">
    <source>
        <dbReference type="SAM" id="Phobius"/>
    </source>
</evidence>
<keyword evidence="3" id="KW-1003">Cell membrane</keyword>
<protein>
    <recommendedName>
        <fullName evidence="8">ABC transmembrane type-1 domain-containing protein</fullName>
    </recommendedName>
</protein>
<dbReference type="EMBL" id="BARS01006363">
    <property type="protein sequence ID" value="GAF68078.1"/>
    <property type="molecule type" value="Genomic_DNA"/>
</dbReference>
<dbReference type="NCBIfam" id="TIGR01097">
    <property type="entry name" value="PhnE"/>
    <property type="match status" value="1"/>
</dbReference>
<evidence type="ECO:0000313" key="9">
    <source>
        <dbReference type="EMBL" id="GAF68078.1"/>
    </source>
</evidence>
<dbReference type="AlphaFoldDB" id="X0RH42"/>
<dbReference type="SUPFAM" id="SSF161098">
    <property type="entry name" value="MetI-like"/>
    <property type="match status" value="1"/>
</dbReference>
<dbReference type="GO" id="GO:0015416">
    <property type="term" value="F:ABC-type phosphonate transporter activity"/>
    <property type="evidence" value="ECO:0007669"/>
    <property type="project" value="InterPro"/>
</dbReference>
<dbReference type="PANTHER" id="PTHR30043:SF1">
    <property type="entry name" value="ABC TRANSPORT SYSTEM PERMEASE PROTEIN P69"/>
    <property type="match status" value="1"/>
</dbReference>
<feature type="transmembrane region" description="Helical" evidence="7">
    <location>
        <begin position="228"/>
        <end position="248"/>
    </location>
</feature>
<evidence type="ECO:0000256" key="6">
    <source>
        <dbReference type="ARBA" id="ARBA00023136"/>
    </source>
</evidence>
<sequence>TTFLLLALTMTLAWHITEISLEALFTEAHKAARVWRGLFSPNFENLLLDYPKPINDSILGSLIETLFMALLATTFGALIAFPFSFLGARNIMQGSKIRMAIFWIVRSFFNAFRSIESILWAMIFAIWVGWGPFAGTLALMLHTIAALGKLYSEQAEHIDHGPVEAVQSAGGSRIQMIRHAIMPQIIPPYLAFTLYRWEINVRMATVISLVGGGGIGRLLFYFKRELDWARVGAIVICIAVIVWILDYVSGRVRERIV</sequence>
<dbReference type="InterPro" id="IPR000515">
    <property type="entry name" value="MetI-like"/>
</dbReference>
<feature type="transmembrane region" description="Helical" evidence="7">
    <location>
        <begin position="100"/>
        <end position="127"/>
    </location>
</feature>
<keyword evidence="4 7" id="KW-0812">Transmembrane</keyword>
<feature type="transmembrane region" description="Helical" evidence="7">
    <location>
        <begin position="66"/>
        <end position="88"/>
    </location>
</feature>
<dbReference type="PANTHER" id="PTHR30043">
    <property type="entry name" value="PHOSPHONATES TRANSPORT SYSTEM PERMEASE PROTEIN"/>
    <property type="match status" value="1"/>
</dbReference>
<dbReference type="CDD" id="cd06261">
    <property type="entry name" value="TM_PBP2"/>
    <property type="match status" value="1"/>
</dbReference>
<dbReference type="Pfam" id="PF00528">
    <property type="entry name" value="BPD_transp_1"/>
    <property type="match status" value="1"/>
</dbReference>
<keyword evidence="5 7" id="KW-1133">Transmembrane helix</keyword>
<keyword evidence="2" id="KW-0813">Transport</keyword>
<accession>X0RH42</accession>
<reference evidence="9" key="1">
    <citation type="journal article" date="2014" name="Front. Microbiol.">
        <title>High frequency of phylogenetically diverse reductive dehalogenase-homologous genes in deep subseafloor sedimentary metagenomes.</title>
        <authorList>
            <person name="Kawai M."/>
            <person name="Futagami T."/>
            <person name="Toyoda A."/>
            <person name="Takaki Y."/>
            <person name="Nishi S."/>
            <person name="Hori S."/>
            <person name="Arai W."/>
            <person name="Tsubouchi T."/>
            <person name="Morono Y."/>
            <person name="Uchiyama I."/>
            <person name="Ito T."/>
            <person name="Fujiyama A."/>
            <person name="Inagaki F."/>
            <person name="Takami H."/>
        </authorList>
    </citation>
    <scope>NUCLEOTIDE SEQUENCE</scope>
    <source>
        <strain evidence="9">Expedition CK06-06</strain>
    </source>
</reference>
<dbReference type="InterPro" id="IPR035906">
    <property type="entry name" value="MetI-like_sf"/>
</dbReference>
<name>X0RH42_9ZZZZ</name>
<evidence type="ECO:0000256" key="1">
    <source>
        <dbReference type="ARBA" id="ARBA00004651"/>
    </source>
</evidence>
<feature type="non-terminal residue" evidence="9">
    <location>
        <position position="1"/>
    </location>
</feature>
<dbReference type="InterPro" id="IPR005769">
    <property type="entry name" value="PhnE/PtxC"/>
</dbReference>